<feature type="region of interest" description="Disordered" evidence="1">
    <location>
        <begin position="66"/>
        <end position="85"/>
    </location>
</feature>
<sequence length="249" mass="27394">DTENNYQQTLKVRNFNKTGYEDVQILQAWNEPPLAPIRYAQFIPSISEEIPYLDDKSIPDPRISTGTGTTQTATQSLPTQTHVPQTAQTTPIVTEQQKQQEIHAPRTLTDLVPIIHGLGGNPSFLGLGAWNSISPQLIEIVKLAYLTEIAEQQQTTKSLASQIINDQSCKSSTSSSQIDSILSQTTRQQKLLNAFLSIPSAQTGGDGVVLTWINQCLLSGSQSLYQAGMQGLLNFIRSNPQHIYSCILQ</sequence>
<accession>A0A5J4U4P8</accession>
<feature type="non-terminal residue" evidence="2">
    <location>
        <position position="1"/>
    </location>
</feature>
<reference evidence="2 3" key="1">
    <citation type="submission" date="2019-03" db="EMBL/GenBank/DDBJ databases">
        <title>Single cell metagenomics reveals metabolic interactions within the superorganism composed of flagellate Streblomastix strix and complex community of Bacteroidetes bacteria on its surface.</title>
        <authorList>
            <person name="Treitli S.C."/>
            <person name="Kolisko M."/>
            <person name="Husnik F."/>
            <person name="Keeling P."/>
            <person name="Hampl V."/>
        </authorList>
    </citation>
    <scope>NUCLEOTIDE SEQUENCE [LARGE SCALE GENOMIC DNA]</scope>
    <source>
        <strain evidence="2">ST1C</strain>
    </source>
</reference>
<name>A0A5J4U4P8_9EUKA</name>
<gene>
    <name evidence="2" type="ORF">EZS28_039169</name>
</gene>
<comment type="caution">
    <text evidence="2">The sequence shown here is derived from an EMBL/GenBank/DDBJ whole genome shotgun (WGS) entry which is preliminary data.</text>
</comment>
<evidence type="ECO:0000313" key="2">
    <source>
        <dbReference type="EMBL" id="KAA6365304.1"/>
    </source>
</evidence>
<organism evidence="2 3">
    <name type="scientific">Streblomastix strix</name>
    <dbReference type="NCBI Taxonomy" id="222440"/>
    <lineage>
        <taxon>Eukaryota</taxon>
        <taxon>Metamonada</taxon>
        <taxon>Preaxostyla</taxon>
        <taxon>Oxymonadida</taxon>
        <taxon>Streblomastigidae</taxon>
        <taxon>Streblomastix</taxon>
    </lineage>
</organism>
<evidence type="ECO:0000313" key="3">
    <source>
        <dbReference type="Proteomes" id="UP000324800"/>
    </source>
</evidence>
<dbReference type="EMBL" id="SNRW01020600">
    <property type="protein sequence ID" value="KAA6365304.1"/>
    <property type="molecule type" value="Genomic_DNA"/>
</dbReference>
<evidence type="ECO:0000256" key="1">
    <source>
        <dbReference type="SAM" id="MobiDB-lite"/>
    </source>
</evidence>
<dbReference type="Proteomes" id="UP000324800">
    <property type="component" value="Unassembled WGS sequence"/>
</dbReference>
<protein>
    <submittedName>
        <fullName evidence="2">Uncharacterized protein</fullName>
    </submittedName>
</protein>
<feature type="compositionally biased region" description="Low complexity" evidence="1">
    <location>
        <begin position="66"/>
        <end position="81"/>
    </location>
</feature>
<proteinExistence type="predicted"/>
<dbReference type="AlphaFoldDB" id="A0A5J4U4P8"/>